<organism evidence="1 2">
    <name type="scientific">Ancylobacter vacuolatus</name>
    <dbReference type="NCBI Taxonomy" id="223389"/>
    <lineage>
        <taxon>Bacteria</taxon>
        <taxon>Pseudomonadati</taxon>
        <taxon>Pseudomonadota</taxon>
        <taxon>Alphaproteobacteria</taxon>
        <taxon>Hyphomicrobiales</taxon>
        <taxon>Xanthobacteraceae</taxon>
        <taxon>Ancylobacter</taxon>
    </lineage>
</organism>
<reference evidence="1 2" key="1">
    <citation type="submission" date="2023-07" db="EMBL/GenBank/DDBJ databases">
        <title>Genomic Encyclopedia of Type Strains, Phase IV (KMG-IV): sequencing the most valuable type-strain genomes for metagenomic binning, comparative biology and taxonomic classification.</title>
        <authorList>
            <person name="Goeker M."/>
        </authorList>
    </citation>
    <scope>NUCLEOTIDE SEQUENCE [LARGE SCALE GENOMIC DNA]</scope>
    <source>
        <strain evidence="1 2">DSM 1277</strain>
    </source>
</reference>
<dbReference type="GO" id="GO:0008233">
    <property type="term" value="F:peptidase activity"/>
    <property type="evidence" value="ECO:0007669"/>
    <property type="project" value="UniProtKB-KW"/>
</dbReference>
<keyword evidence="1" id="KW-0378">Hydrolase</keyword>
<dbReference type="Proteomes" id="UP001238467">
    <property type="component" value="Unassembled WGS sequence"/>
</dbReference>
<keyword evidence="2" id="KW-1185">Reference proteome</keyword>
<dbReference type="Gene3D" id="3.90.226.10">
    <property type="entry name" value="2-enoyl-CoA Hydratase, Chain A, domain 1"/>
    <property type="match status" value="1"/>
</dbReference>
<evidence type="ECO:0000313" key="1">
    <source>
        <dbReference type="EMBL" id="MDQ0349401.1"/>
    </source>
</evidence>
<name>A0ABU0DLU1_9HYPH</name>
<gene>
    <name evidence="1" type="ORF">J2S76_003846</name>
</gene>
<sequence>MVSRTPKLDRAKRLLRAAAKPAPKVKPSTTNAAFVALRIEGDVDDAMANRVERQLAANPNASTIFMHVNSRGGLLIAGRRIFDAIRKHPAGRKIAHGRGTVASAAALIYAAADVRRLEPGTQVLLHRAEAGSPVASQRLTAGRCEAIAKSLASVDAEIAEVLASRCDAPLAVIRAEMRTEKAMPLAKAVSIGFAHEVVGETPPLSASWPAQARAVMSAVKRFTVGAAASRFSNGYLHACRVAGR</sequence>
<dbReference type="RefSeq" id="WP_307063066.1">
    <property type="nucleotide sequence ID" value="NZ_JAUSUH010000010.1"/>
</dbReference>
<dbReference type="InterPro" id="IPR023562">
    <property type="entry name" value="ClpP/TepA"/>
</dbReference>
<evidence type="ECO:0000313" key="2">
    <source>
        <dbReference type="Proteomes" id="UP001238467"/>
    </source>
</evidence>
<dbReference type="SUPFAM" id="SSF52096">
    <property type="entry name" value="ClpP/crotonase"/>
    <property type="match status" value="1"/>
</dbReference>
<dbReference type="InterPro" id="IPR029045">
    <property type="entry name" value="ClpP/crotonase-like_dom_sf"/>
</dbReference>
<dbReference type="GO" id="GO:0006508">
    <property type="term" value="P:proteolysis"/>
    <property type="evidence" value="ECO:0007669"/>
    <property type="project" value="UniProtKB-KW"/>
</dbReference>
<proteinExistence type="predicted"/>
<dbReference type="Pfam" id="PF00574">
    <property type="entry name" value="CLP_protease"/>
    <property type="match status" value="1"/>
</dbReference>
<protein>
    <submittedName>
        <fullName evidence="1">ATP-dependent protease ClpP protease subunit</fullName>
    </submittedName>
</protein>
<dbReference type="EMBL" id="JAUSUH010000010">
    <property type="protein sequence ID" value="MDQ0349401.1"/>
    <property type="molecule type" value="Genomic_DNA"/>
</dbReference>
<comment type="caution">
    <text evidence="1">The sequence shown here is derived from an EMBL/GenBank/DDBJ whole genome shotgun (WGS) entry which is preliminary data.</text>
</comment>
<keyword evidence="1" id="KW-0645">Protease</keyword>
<accession>A0ABU0DLU1</accession>